<feature type="transmembrane region" description="Helical" evidence="3">
    <location>
        <begin position="148"/>
        <end position="173"/>
    </location>
</feature>
<proteinExistence type="inferred from homology"/>
<feature type="transmembrane region" description="Helical" evidence="3">
    <location>
        <begin position="241"/>
        <end position="262"/>
    </location>
</feature>
<protein>
    <submittedName>
        <fullName evidence="5">Potassium transporter 7</fullName>
    </submittedName>
</protein>
<evidence type="ECO:0000313" key="5">
    <source>
        <dbReference type="EMBL" id="KAL0335121.1"/>
    </source>
</evidence>
<name>A0AAW2MX86_SESRA</name>
<dbReference type="InterPro" id="IPR003855">
    <property type="entry name" value="K+_transporter"/>
</dbReference>
<dbReference type="InterPro" id="IPR053951">
    <property type="entry name" value="K_trans_N"/>
</dbReference>
<accession>A0AAW2MX86</accession>
<sequence>MVIADGVVTPAMSVISAVGGLKVGVSIKQDHVVMISVAFLIILFSVQKYGTSKVGIVVGPALFIWFCSLGGIGIYNLVKYDTSVLRAFNPIHIYYFFKRNSTKAWYSLGGCLLCATGSEAMFADLCYFSVRSVQVNSKLKQFFHSSSLLVSMLTFVLLVLPCLLLGYLGQAAYLMENHADTTQAFFSSVPSGAFWPVFLIANVAALIASRAMTTATFSCIKQSTALGCFPRLKIIHTSRKFMGQIYIPAMNWFLLALTLILVCNISSIYEIGNAYEEGPLSSCKIQFDVRFKTWEKSIGPQSLCCFYSSSLPYQYTTGKLSLCPDHHIHCLCHCRASLEALSFSSLLVTTAYTSSHLATAYITITIRNLRFHRMLLLTTLVIVTC</sequence>
<reference evidence="5" key="1">
    <citation type="submission" date="2020-06" db="EMBL/GenBank/DDBJ databases">
        <authorList>
            <person name="Li T."/>
            <person name="Hu X."/>
            <person name="Zhang T."/>
            <person name="Song X."/>
            <person name="Zhang H."/>
            <person name="Dai N."/>
            <person name="Sheng W."/>
            <person name="Hou X."/>
            <person name="Wei L."/>
        </authorList>
    </citation>
    <scope>NUCLEOTIDE SEQUENCE</scope>
    <source>
        <strain evidence="5">G02</strain>
        <tissue evidence="5">Leaf</tissue>
    </source>
</reference>
<feature type="transmembrane region" description="Helical" evidence="3">
    <location>
        <begin position="193"/>
        <end position="220"/>
    </location>
</feature>
<feature type="transmembrane region" description="Helical" evidence="3">
    <location>
        <begin position="54"/>
        <end position="78"/>
    </location>
</feature>
<keyword evidence="3" id="KW-0472">Membrane</keyword>
<keyword evidence="3" id="KW-0812">Transmembrane</keyword>
<dbReference type="GO" id="GO:0005886">
    <property type="term" value="C:plasma membrane"/>
    <property type="evidence" value="ECO:0007669"/>
    <property type="project" value="UniProtKB-SubCell"/>
</dbReference>
<dbReference type="GO" id="GO:0005774">
    <property type="term" value="C:vacuolar membrane"/>
    <property type="evidence" value="ECO:0007669"/>
    <property type="project" value="TreeGrafter"/>
</dbReference>
<dbReference type="Pfam" id="PF02705">
    <property type="entry name" value="K_trans"/>
    <property type="match status" value="1"/>
</dbReference>
<dbReference type="AlphaFoldDB" id="A0AAW2MX86"/>
<evidence type="ECO:0000259" key="4">
    <source>
        <dbReference type="Pfam" id="PF02705"/>
    </source>
</evidence>
<dbReference type="PANTHER" id="PTHR30540">
    <property type="entry name" value="OSMOTIC STRESS POTASSIUM TRANSPORTER"/>
    <property type="match status" value="1"/>
</dbReference>
<comment type="caution">
    <text evidence="5">The sequence shown here is derived from an EMBL/GenBank/DDBJ whole genome shotgun (WGS) entry which is preliminary data.</text>
</comment>
<organism evidence="5">
    <name type="scientific">Sesamum radiatum</name>
    <name type="common">Black benniseed</name>
    <dbReference type="NCBI Taxonomy" id="300843"/>
    <lineage>
        <taxon>Eukaryota</taxon>
        <taxon>Viridiplantae</taxon>
        <taxon>Streptophyta</taxon>
        <taxon>Embryophyta</taxon>
        <taxon>Tracheophyta</taxon>
        <taxon>Spermatophyta</taxon>
        <taxon>Magnoliopsida</taxon>
        <taxon>eudicotyledons</taxon>
        <taxon>Gunneridae</taxon>
        <taxon>Pentapetalae</taxon>
        <taxon>asterids</taxon>
        <taxon>lamiids</taxon>
        <taxon>Lamiales</taxon>
        <taxon>Pedaliaceae</taxon>
        <taxon>Sesamum</taxon>
    </lineage>
</organism>
<gene>
    <name evidence="5" type="ORF">Sradi_4724000</name>
</gene>
<dbReference type="GO" id="GO:0000325">
    <property type="term" value="C:plant-type vacuole"/>
    <property type="evidence" value="ECO:0007669"/>
    <property type="project" value="TreeGrafter"/>
</dbReference>
<dbReference type="PANTHER" id="PTHR30540:SF8">
    <property type="entry name" value="POTASSIUM TRANSPORTER 7"/>
    <property type="match status" value="1"/>
</dbReference>
<evidence type="ECO:0000256" key="2">
    <source>
        <dbReference type="ARBA" id="ARBA00008440"/>
    </source>
</evidence>
<dbReference type="EMBL" id="JACGWJ010000021">
    <property type="protein sequence ID" value="KAL0335121.1"/>
    <property type="molecule type" value="Genomic_DNA"/>
</dbReference>
<evidence type="ECO:0000256" key="3">
    <source>
        <dbReference type="SAM" id="Phobius"/>
    </source>
</evidence>
<reference evidence="5" key="2">
    <citation type="journal article" date="2024" name="Plant">
        <title>Genomic evolution and insights into agronomic trait innovations of Sesamum species.</title>
        <authorList>
            <person name="Miao H."/>
            <person name="Wang L."/>
            <person name="Qu L."/>
            <person name="Liu H."/>
            <person name="Sun Y."/>
            <person name="Le M."/>
            <person name="Wang Q."/>
            <person name="Wei S."/>
            <person name="Zheng Y."/>
            <person name="Lin W."/>
            <person name="Duan Y."/>
            <person name="Cao H."/>
            <person name="Xiong S."/>
            <person name="Wang X."/>
            <person name="Wei L."/>
            <person name="Li C."/>
            <person name="Ma Q."/>
            <person name="Ju M."/>
            <person name="Zhao R."/>
            <person name="Li G."/>
            <person name="Mu C."/>
            <person name="Tian Q."/>
            <person name="Mei H."/>
            <person name="Zhang T."/>
            <person name="Gao T."/>
            <person name="Zhang H."/>
        </authorList>
    </citation>
    <scope>NUCLEOTIDE SEQUENCE</scope>
    <source>
        <strain evidence="5">G02</strain>
    </source>
</reference>
<feature type="domain" description="K+ potassium transporter integral membrane" evidence="4">
    <location>
        <begin position="1"/>
        <end position="275"/>
    </location>
</feature>
<evidence type="ECO:0000256" key="1">
    <source>
        <dbReference type="ARBA" id="ARBA00004651"/>
    </source>
</evidence>
<feature type="transmembrane region" description="Helical" evidence="3">
    <location>
        <begin position="31"/>
        <end position="47"/>
    </location>
</feature>
<comment type="subcellular location">
    <subcellularLocation>
        <location evidence="1">Cell membrane</location>
        <topology evidence="1">Multi-pass membrane protein</topology>
    </subcellularLocation>
</comment>
<keyword evidence="3" id="KW-1133">Transmembrane helix</keyword>
<dbReference type="GO" id="GO:0015079">
    <property type="term" value="F:potassium ion transmembrane transporter activity"/>
    <property type="evidence" value="ECO:0007669"/>
    <property type="project" value="InterPro"/>
</dbReference>
<comment type="similarity">
    <text evidence="2">Belongs to the HAK/KUP transporter (TC 2.A.72.3) family.</text>
</comment>